<protein>
    <submittedName>
        <fullName evidence="2">Uncharacterized protein</fullName>
    </submittedName>
</protein>
<dbReference type="Proteomes" id="UP001066276">
    <property type="component" value="Chromosome 2_2"/>
</dbReference>
<comment type="caution">
    <text evidence="2">The sequence shown here is derived from an EMBL/GenBank/DDBJ whole genome shotgun (WGS) entry which is preliminary data.</text>
</comment>
<proteinExistence type="predicted"/>
<dbReference type="EMBL" id="JANPWB010000004">
    <property type="protein sequence ID" value="KAJ1193566.1"/>
    <property type="molecule type" value="Genomic_DNA"/>
</dbReference>
<sequence>MNPVEASVGRVPCPCCASEGLFPAAERPSPARGTGQLRGFVPSSGAAQPAWGTGQLRRFVPSSGAAQPCLGHWTAAKVCS</sequence>
<evidence type="ECO:0000313" key="2">
    <source>
        <dbReference type="EMBL" id="KAJ1193566.1"/>
    </source>
</evidence>
<evidence type="ECO:0000256" key="1">
    <source>
        <dbReference type="SAM" id="MobiDB-lite"/>
    </source>
</evidence>
<reference evidence="2" key="1">
    <citation type="journal article" date="2022" name="bioRxiv">
        <title>Sequencing and chromosome-scale assembly of the giantPleurodeles waltlgenome.</title>
        <authorList>
            <person name="Brown T."/>
            <person name="Elewa A."/>
            <person name="Iarovenko S."/>
            <person name="Subramanian E."/>
            <person name="Araus A.J."/>
            <person name="Petzold A."/>
            <person name="Susuki M."/>
            <person name="Suzuki K.-i.T."/>
            <person name="Hayashi T."/>
            <person name="Toyoda A."/>
            <person name="Oliveira C."/>
            <person name="Osipova E."/>
            <person name="Leigh N.D."/>
            <person name="Simon A."/>
            <person name="Yun M.H."/>
        </authorList>
    </citation>
    <scope>NUCLEOTIDE SEQUENCE</scope>
    <source>
        <strain evidence="2">20211129_DDA</strain>
        <tissue evidence="2">Liver</tissue>
    </source>
</reference>
<feature type="region of interest" description="Disordered" evidence="1">
    <location>
        <begin position="26"/>
        <end position="49"/>
    </location>
</feature>
<accession>A0AAV7UYK8</accession>
<gene>
    <name evidence="2" type="ORF">NDU88_002862</name>
</gene>
<keyword evidence="3" id="KW-1185">Reference proteome</keyword>
<evidence type="ECO:0000313" key="3">
    <source>
        <dbReference type="Proteomes" id="UP001066276"/>
    </source>
</evidence>
<dbReference type="AlphaFoldDB" id="A0AAV7UYK8"/>
<name>A0AAV7UYK8_PLEWA</name>
<organism evidence="2 3">
    <name type="scientific">Pleurodeles waltl</name>
    <name type="common">Iberian ribbed newt</name>
    <dbReference type="NCBI Taxonomy" id="8319"/>
    <lineage>
        <taxon>Eukaryota</taxon>
        <taxon>Metazoa</taxon>
        <taxon>Chordata</taxon>
        <taxon>Craniata</taxon>
        <taxon>Vertebrata</taxon>
        <taxon>Euteleostomi</taxon>
        <taxon>Amphibia</taxon>
        <taxon>Batrachia</taxon>
        <taxon>Caudata</taxon>
        <taxon>Salamandroidea</taxon>
        <taxon>Salamandridae</taxon>
        <taxon>Pleurodelinae</taxon>
        <taxon>Pleurodeles</taxon>
    </lineage>
</organism>